<name>A0A388T8C7_9BACT</name>
<comment type="caution">
    <text evidence="4">The sequence shown here is derived from an EMBL/GenBank/DDBJ whole genome shotgun (WGS) entry which is preliminary data.</text>
</comment>
<dbReference type="GO" id="GO:0006412">
    <property type="term" value="P:translation"/>
    <property type="evidence" value="ECO:0007669"/>
    <property type="project" value="InterPro"/>
</dbReference>
<feature type="non-terminal residue" evidence="4">
    <location>
        <position position="1"/>
    </location>
</feature>
<accession>A0A388T8C7</accession>
<evidence type="ECO:0000313" key="4">
    <source>
        <dbReference type="EMBL" id="GBR72402.1"/>
    </source>
</evidence>
<evidence type="ECO:0000256" key="1">
    <source>
        <dbReference type="ARBA" id="ARBA00010528"/>
    </source>
</evidence>
<dbReference type="Proteomes" id="UP000276170">
    <property type="component" value="Unassembled WGS sequence"/>
</dbReference>
<dbReference type="InterPro" id="IPR002136">
    <property type="entry name" value="Ribosomal_uL4"/>
</dbReference>
<proteinExistence type="inferred from homology"/>
<comment type="similarity">
    <text evidence="1">Belongs to the universal ribosomal protein uL4 family.</text>
</comment>
<dbReference type="GO" id="GO:1990904">
    <property type="term" value="C:ribonucleoprotein complex"/>
    <property type="evidence" value="ECO:0007669"/>
    <property type="project" value="UniProtKB-KW"/>
</dbReference>
<dbReference type="GO" id="GO:0005840">
    <property type="term" value="C:ribosome"/>
    <property type="evidence" value="ECO:0007669"/>
    <property type="project" value="UniProtKB-KW"/>
</dbReference>
<keyword evidence="3" id="KW-0687">Ribonucleoprotein</keyword>
<dbReference type="AlphaFoldDB" id="A0A388T8C7"/>
<dbReference type="GO" id="GO:0003735">
    <property type="term" value="F:structural constituent of ribosome"/>
    <property type="evidence" value="ECO:0007669"/>
    <property type="project" value="InterPro"/>
</dbReference>
<gene>
    <name evidence="4" type="primary">rplD</name>
    <name evidence="4" type="ORF">HP1_096</name>
</gene>
<keyword evidence="2 4" id="KW-0689">Ribosomal protein</keyword>
<keyword evidence="5" id="KW-1185">Reference proteome</keyword>
<dbReference type="InterPro" id="IPR023574">
    <property type="entry name" value="Ribosomal_uL4_dom_sf"/>
</dbReference>
<evidence type="ECO:0000256" key="3">
    <source>
        <dbReference type="ARBA" id="ARBA00023274"/>
    </source>
</evidence>
<evidence type="ECO:0000313" key="5">
    <source>
        <dbReference type="Proteomes" id="UP000276170"/>
    </source>
</evidence>
<dbReference type="Pfam" id="PF00573">
    <property type="entry name" value="Ribosomal_L4"/>
    <property type="match status" value="1"/>
</dbReference>
<sequence length="59" mass="6583">ESKAFFVDTALNDNAVKSSRNIATIKTANVKNITVYDLLKYDKFFVTEAAVKKLEEVLG</sequence>
<dbReference type="Gene3D" id="3.40.1370.10">
    <property type="match status" value="1"/>
</dbReference>
<dbReference type="EMBL" id="BGZM01000012">
    <property type="protein sequence ID" value="GBR72402.1"/>
    <property type="molecule type" value="Genomic_DNA"/>
</dbReference>
<organism evidence="4 5">
    <name type="scientific">Candidatus Termititenax spirochaetophilus</name>
    <dbReference type="NCBI Taxonomy" id="2218522"/>
    <lineage>
        <taxon>Bacteria</taxon>
        <taxon>Bacillati</taxon>
        <taxon>Candidatus Margulisiibacteriota</taxon>
        <taxon>Candidatus Termititenacia</taxon>
        <taxon>Candidatus Termititenacales</taxon>
        <taxon>Candidatus Termititenacaceae</taxon>
        <taxon>Candidatus Termititenax</taxon>
    </lineage>
</organism>
<protein>
    <submittedName>
        <fullName evidence="4">50S ribosomal protein L4</fullName>
    </submittedName>
</protein>
<reference evidence="4 5" key="1">
    <citation type="journal article" date="2019" name="ISME J.">
        <title>Genome analyses of uncultured TG2/ZB3 bacteria in 'Margulisbacteria' specifically attached to ectosymbiotic spirochetes of protists in the termite gut.</title>
        <authorList>
            <person name="Utami Y.D."/>
            <person name="Kuwahara H."/>
            <person name="Igai K."/>
            <person name="Murakami T."/>
            <person name="Sugaya K."/>
            <person name="Morikawa T."/>
            <person name="Nagura Y."/>
            <person name="Yuki M."/>
            <person name="Deevong P."/>
            <person name="Inoue T."/>
            <person name="Kihara K."/>
            <person name="Lo N."/>
            <person name="Yamada A."/>
            <person name="Ohkuma M."/>
            <person name="Hongoh Y."/>
        </authorList>
    </citation>
    <scope>NUCLEOTIDE SEQUENCE [LARGE SCALE GENOMIC DNA]</scope>
    <source>
        <strain evidence="4">HsPyr-01</strain>
    </source>
</reference>
<evidence type="ECO:0000256" key="2">
    <source>
        <dbReference type="ARBA" id="ARBA00022980"/>
    </source>
</evidence>
<dbReference type="SUPFAM" id="SSF52166">
    <property type="entry name" value="Ribosomal protein L4"/>
    <property type="match status" value="1"/>
</dbReference>